<dbReference type="Gene3D" id="3.30.70.270">
    <property type="match status" value="1"/>
</dbReference>
<evidence type="ECO:0000313" key="7">
    <source>
        <dbReference type="EMBL" id="MBM7062578.1"/>
    </source>
</evidence>
<dbReference type="InterPro" id="IPR011623">
    <property type="entry name" value="7TMR_DISM_rcpt_extracell_dom1"/>
</dbReference>
<evidence type="ECO:0000256" key="1">
    <source>
        <dbReference type="ARBA" id="ARBA00012528"/>
    </source>
</evidence>
<evidence type="ECO:0000256" key="5">
    <source>
        <dbReference type="SAM" id="SignalP"/>
    </source>
</evidence>
<reference evidence="7 8" key="1">
    <citation type="submission" date="2021-02" db="EMBL/GenBank/DDBJ databases">
        <authorList>
            <person name="Lee D.-H."/>
        </authorList>
    </citation>
    <scope>NUCLEOTIDE SEQUENCE [LARGE SCALE GENOMIC DNA]</scope>
    <source>
        <strain evidence="7 8">UL073</strain>
    </source>
</reference>
<evidence type="ECO:0000256" key="4">
    <source>
        <dbReference type="SAM" id="Phobius"/>
    </source>
</evidence>
<dbReference type="NCBIfam" id="TIGR00254">
    <property type="entry name" value="GGDEF"/>
    <property type="match status" value="1"/>
</dbReference>
<name>A0ABS2IIS0_9GAMM</name>
<keyword evidence="3" id="KW-0175">Coiled coil</keyword>
<dbReference type="PANTHER" id="PTHR45138:SF9">
    <property type="entry name" value="DIGUANYLATE CYCLASE DGCM-RELATED"/>
    <property type="match status" value="1"/>
</dbReference>
<dbReference type="Pfam" id="PF07696">
    <property type="entry name" value="7TMR-DISMED2"/>
    <property type="match status" value="1"/>
</dbReference>
<gene>
    <name evidence="7" type="ORF">JQX08_17835</name>
</gene>
<feature type="transmembrane region" description="Helical" evidence="4">
    <location>
        <begin position="278"/>
        <end position="299"/>
    </location>
</feature>
<dbReference type="RefSeq" id="WP_205349758.1">
    <property type="nucleotide sequence ID" value="NZ_JAFEUP010000005.1"/>
</dbReference>
<feature type="transmembrane region" description="Helical" evidence="4">
    <location>
        <begin position="212"/>
        <end position="235"/>
    </location>
</feature>
<dbReference type="Gene3D" id="2.60.40.2380">
    <property type="match status" value="1"/>
</dbReference>
<comment type="caution">
    <text evidence="7">The sequence shown here is derived from an EMBL/GenBank/DDBJ whole genome shotgun (WGS) entry which is preliminary data.</text>
</comment>
<dbReference type="SMART" id="SM00267">
    <property type="entry name" value="GGDEF"/>
    <property type="match status" value="1"/>
</dbReference>
<organism evidence="7 8">
    <name type="scientific">Zestomonas insulae</name>
    <dbReference type="NCBI Taxonomy" id="2809017"/>
    <lineage>
        <taxon>Bacteria</taxon>
        <taxon>Pseudomonadati</taxon>
        <taxon>Pseudomonadota</taxon>
        <taxon>Gammaproteobacteria</taxon>
        <taxon>Pseudomonadales</taxon>
        <taxon>Pseudomonadaceae</taxon>
        <taxon>Zestomonas</taxon>
    </lineage>
</organism>
<feature type="transmembrane region" description="Helical" evidence="4">
    <location>
        <begin position="311"/>
        <end position="327"/>
    </location>
</feature>
<dbReference type="EC" id="2.7.7.65" evidence="1"/>
<evidence type="ECO:0000313" key="8">
    <source>
        <dbReference type="Proteomes" id="UP000717995"/>
    </source>
</evidence>
<protein>
    <recommendedName>
        <fullName evidence="1">diguanylate cyclase</fullName>
        <ecNumber evidence="1">2.7.7.65</ecNumber>
    </recommendedName>
</protein>
<dbReference type="PANTHER" id="PTHR45138">
    <property type="entry name" value="REGULATORY COMPONENTS OF SENSORY TRANSDUCTION SYSTEM"/>
    <property type="match status" value="1"/>
</dbReference>
<feature type="signal peptide" evidence="5">
    <location>
        <begin position="1"/>
        <end position="18"/>
    </location>
</feature>
<dbReference type="Pfam" id="PF07695">
    <property type="entry name" value="7TMR-DISM_7TM"/>
    <property type="match status" value="1"/>
</dbReference>
<keyword evidence="5" id="KW-0732">Signal</keyword>
<dbReference type="Pfam" id="PF00990">
    <property type="entry name" value="GGDEF"/>
    <property type="match status" value="1"/>
</dbReference>
<feature type="transmembrane region" description="Helical" evidence="4">
    <location>
        <begin position="182"/>
        <end position="205"/>
    </location>
</feature>
<feature type="domain" description="GGDEF" evidence="6">
    <location>
        <begin position="486"/>
        <end position="621"/>
    </location>
</feature>
<feature type="coiled-coil region" evidence="3">
    <location>
        <begin position="409"/>
        <end position="458"/>
    </location>
</feature>
<dbReference type="InterPro" id="IPR000160">
    <property type="entry name" value="GGDEF_dom"/>
</dbReference>
<sequence>MRAFAALLLYCLLSSALAAPAEVQLGGASGRVALGGEVQYRLAAPGQSFAQAAATEQGWQAGTQSPLNLGTQRGDVWLRFDLRQAQDQQRLWYLVIKWPLLDRVELRLYYPDSQRWGPAMLAGDGVDVASRAVASRNLVFPLAVAPGERATAYLRLQAFEPIILPLELLDEAQLRHSEVREVILIGLFFGAMLVMLLYNACLSLFTRERSYLLYVLYLCAALVYALAITGFGPLYLGLDTPWLGTRLYGLGAGAVAILASLFLRYFVGLGRIGGWVDWLNRVVIGYWCLFTLIILVAPYSRLLHWMLPEQAGLLSCLAGIAICLHLWRKGYRSARLFIYAWGLLIMFSAVLILALTGLLPMNEFTINSQLLGMAIEFVLLAIALVEHINDERSERLRAQQAALDYSERLAREREEKLHAQQQALRIQRKANEELEQRVAERTRELAEANVQLERLSTLDPLTQLFNRRHFETRFAEELCRAKRTASQLALLMIDVDHFKSINDRFGHPFGDECLRRVAAVLQAHSQRAGDVAARYGGEEFILLFADTDPVGAEHCAEQIRADIAAMVLAHDGREVRISASIGLVTQVPALSASAQSLIAQADVALYRAKEQGRNRVVCAELVAPA</sequence>
<comment type="catalytic activity">
    <reaction evidence="2">
        <text>2 GTP = 3',3'-c-di-GMP + 2 diphosphate</text>
        <dbReference type="Rhea" id="RHEA:24898"/>
        <dbReference type="ChEBI" id="CHEBI:33019"/>
        <dbReference type="ChEBI" id="CHEBI:37565"/>
        <dbReference type="ChEBI" id="CHEBI:58805"/>
        <dbReference type="EC" id="2.7.7.65"/>
    </reaction>
</comment>
<dbReference type="InterPro" id="IPR050469">
    <property type="entry name" value="Diguanylate_Cyclase"/>
</dbReference>
<accession>A0ABS2IIS0</accession>
<dbReference type="InterPro" id="IPR029787">
    <property type="entry name" value="Nucleotide_cyclase"/>
</dbReference>
<feature type="transmembrane region" description="Helical" evidence="4">
    <location>
        <begin position="247"/>
        <end position="266"/>
    </location>
</feature>
<feature type="chain" id="PRO_5046502578" description="diguanylate cyclase" evidence="5">
    <location>
        <begin position="19"/>
        <end position="625"/>
    </location>
</feature>
<dbReference type="EMBL" id="JAFEUP010000005">
    <property type="protein sequence ID" value="MBM7062578.1"/>
    <property type="molecule type" value="Genomic_DNA"/>
</dbReference>
<evidence type="ECO:0000256" key="3">
    <source>
        <dbReference type="SAM" id="Coils"/>
    </source>
</evidence>
<dbReference type="Proteomes" id="UP000717995">
    <property type="component" value="Unassembled WGS sequence"/>
</dbReference>
<evidence type="ECO:0000256" key="2">
    <source>
        <dbReference type="ARBA" id="ARBA00034247"/>
    </source>
</evidence>
<dbReference type="SUPFAM" id="SSF55073">
    <property type="entry name" value="Nucleotide cyclase"/>
    <property type="match status" value="1"/>
</dbReference>
<feature type="transmembrane region" description="Helical" evidence="4">
    <location>
        <begin position="336"/>
        <end position="358"/>
    </location>
</feature>
<keyword evidence="4" id="KW-1133">Transmembrane helix</keyword>
<evidence type="ECO:0000259" key="6">
    <source>
        <dbReference type="PROSITE" id="PS50887"/>
    </source>
</evidence>
<keyword evidence="8" id="KW-1185">Reference proteome</keyword>
<keyword evidence="4" id="KW-0812">Transmembrane</keyword>
<dbReference type="InterPro" id="IPR011622">
    <property type="entry name" value="7TMR_DISM_rcpt_extracell_dom2"/>
</dbReference>
<dbReference type="PROSITE" id="PS50887">
    <property type="entry name" value="GGDEF"/>
    <property type="match status" value="1"/>
</dbReference>
<dbReference type="CDD" id="cd01949">
    <property type="entry name" value="GGDEF"/>
    <property type="match status" value="1"/>
</dbReference>
<dbReference type="InterPro" id="IPR043128">
    <property type="entry name" value="Rev_trsase/Diguanyl_cyclase"/>
</dbReference>
<keyword evidence="4" id="KW-0472">Membrane</keyword>
<proteinExistence type="predicted"/>